<keyword evidence="2" id="KW-1185">Reference proteome</keyword>
<protein>
    <recommendedName>
        <fullName evidence="3">Ribbon-helix-helix protein CopG domain-containing protein</fullName>
    </recommendedName>
</protein>
<evidence type="ECO:0008006" key="3">
    <source>
        <dbReference type="Google" id="ProtNLM"/>
    </source>
</evidence>
<dbReference type="EMBL" id="JBAFSM010000026">
    <property type="protein sequence ID" value="MEG3438296.1"/>
    <property type="molecule type" value="Genomic_DNA"/>
</dbReference>
<evidence type="ECO:0000313" key="2">
    <source>
        <dbReference type="Proteomes" id="UP001328733"/>
    </source>
</evidence>
<dbReference type="RefSeq" id="WP_332865777.1">
    <property type="nucleotide sequence ID" value="NZ_JBAFSM010000026.1"/>
</dbReference>
<evidence type="ECO:0000313" key="1">
    <source>
        <dbReference type="EMBL" id="MEG3438296.1"/>
    </source>
</evidence>
<dbReference type="Proteomes" id="UP001328733">
    <property type="component" value="Unassembled WGS sequence"/>
</dbReference>
<dbReference type="AlphaFoldDB" id="A0AAW9QTT4"/>
<gene>
    <name evidence="1" type="ORF">V0288_14295</name>
</gene>
<organism evidence="1 2">
    <name type="scientific">Pannus brasiliensis CCIBt3594</name>
    <dbReference type="NCBI Taxonomy" id="1427578"/>
    <lineage>
        <taxon>Bacteria</taxon>
        <taxon>Bacillati</taxon>
        <taxon>Cyanobacteriota</taxon>
        <taxon>Cyanophyceae</taxon>
        <taxon>Oscillatoriophycideae</taxon>
        <taxon>Chroococcales</taxon>
        <taxon>Microcystaceae</taxon>
        <taxon>Pannus</taxon>
    </lineage>
</organism>
<accession>A0AAW9QTT4</accession>
<sequence>MSSTIRIPPDIHQSLQEIRLSLESRHFSAAPTLQDIVSVALKRFIQDWNNSGEQEQILETLLQHRQEARSRMGKKLKLEK</sequence>
<reference evidence="1 2" key="1">
    <citation type="submission" date="2024-01" db="EMBL/GenBank/DDBJ databases">
        <title>Genomic insights into the taxonomy and metabolism of the cyanobacterium Pannus brasiliensis CCIBt3594.</title>
        <authorList>
            <person name="Machado M."/>
            <person name="Botero N.B."/>
            <person name="Andreote A.P.D."/>
            <person name="Feitosa A.M.T."/>
            <person name="Popin R."/>
            <person name="Sivonen K."/>
            <person name="Fiore M.F."/>
        </authorList>
    </citation>
    <scope>NUCLEOTIDE SEQUENCE [LARGE SCALE GENOMIC DNA]</scope>
    <source>
        <strain evidence="1 2">CCIBt3594</strain>
    </source>
</reference>
<name>A0AAW9QTT4_9CHRO</name>
<comment type="caution">
    <text evidence="1">The sequence shown here is derived from an EMBL/GenBank/DDBJ whole genome shotgun (WGS) entry which is preliminary data.</text>
</comment>
<proteinExistence type="predicted"/>